<dbReference type="AlphaFoldDB" id="A0A9N9FPW1"/>
<reference evidence="1" key="1">
    <citation type="submission" date="2021-06" db="EMBL/GenBank/DDBJ databases">
        <authorList>
            <person name="Kallberg Y."/>
            <person name="Tangrot J."/>
            <person name="Rosling A."/>
        </authorList>
    </citation>
    <scope>NUCLEOTIDE SEQUENCE</scope>
    <source>
        <strain evidence="1">CL551</strain>
    </source>
</reference>
<keyword evidence="2" id="KW-1185">Reference proteome</keyword>
<dbReference type="OrthoDB" id="2328876at2759"/>
<dbReference type="Gene3D" id="3.80.10.10">
    <property type="entry name" value="Ribonuclease Inhibitor"/>
    <property type="match status" value="1"/>
</dbReference>
<accession>A0A9N9FPW1</accession>
<evidence type="ECO:0000313" key="2">
    <source>
        <dbReference type="Proteomes" id="UP000789342"/>
    </source>
</evidence>
<dbReference type="EMBL" id="CAJVPV010003286">
    <property type="protein sequence ID" value="CAG8548086.1"/>
    <property type="molecule type" value="Genomic_DNA"/>
</dbReference>
<comment type="caution">
    <text evidence="1">The sequence shown here is derived from an EMBL/GenBank/DDBJ whole genome shotgun (WGS) entry which is preliminary data.</text>
</comment>
<gene>
    <name evidence="1" type="ORF">AMORRO_LOCUS5440</name>
</gene>
<dbReference type="InterPro" id="IPR032675">
    <property type="entry name" value="LRR_dom_sf"/>
</dbReference>
<dbReference type="Proteomes" id="UP000789342">
    <property type="component" value="Unassembled WGS sequence"/>
</dbReference>
<proteinExistence type="predicted"/>
<sequence length="508" mass="58559">MNVPYLVDDCLYHLAQHITDIDTLYNCLYVNHFMCKSVIPKLWSRALFKAKRKDLLIRTYLSCLNEEEKASLIPFNINLSDVNQHPFLQYEKYMESCNNVVLEGAVHDWLKLTSTHRVDRKDLRIKQISRALWIMFLSRCHNFKSFFYDISEWSDVEFDFPEGSMTLNVKPSLSNLQVLTLCTNGGLNGSREIEGPLNFLKSIPSVCSNIQELGIYDVDSGVDNGLFSDIIKSQRSIKSLSYMGSTHSVIPSLKVHKNSLTQLVFFSSTIGSLEALTYLECLESLDICDCIFTVNGDHILSSIFRNLKELSLMKNNLKPDTVAEIIKKTGHTLKRLILDVITLETMVAASQYIQDIVHLGVSVNFEIPPIFFFWIKKLKLERLIFFESSISYSNTFMRDLRMNLPPTITELSMDFFNPTATELSNFMDSCEAPLRSLVLRFNSKHIDLYLKVLAVIVPMMKTLKTLSFTNSPRNIIWRDAQKQYIDTIKESGVEILTKRYEIYIRDVW</sequence>
<dbReference type="SUPFAM" id="SSF52047">
    <property type="entry name" value="RNI-like"/>
    <property type="match status" value="1"/>
</dbReference>
<protein>
    <submittedName>
        <fullName evidence="1">15628_t:CDS:1</fullName>
    </submittedName>
</protein>
<organism evidence="1 2">
    <name type="scientific">Acaulospora morrowiae</name>
    <dbReference type="NCBI Taxonomy" id="94023"/>
    <lineage>
        <taxon>Eukaryota</taxon>
        <taxon>Fungi</taxon>
        <taxon>Fungi incertae sedis</taxon>
        <taxon>Mucoromycota</taxon>
        <taxon>Glomeromycotina</taxon>
        <taxon>Glomeromycetes</taxon>
        <taxon>Diversisporales</taxon>
        <taxon>Acaulosporaceae</taxon>
        <taxon>Acaulospora</taxon>
    </lineage>
</organism>
<evidence type="ECO:0000313" key="1">
    <source>
        <dbReference type="EMBL" id="CAG8548086.1"/>
    </source>
</evidence>
<name>A0A9N9FPW1_9GLOM</name>